<reference evidence="2" key="1">
    <citation type="submission" date="2007-07" db="EMBL/GenBank/DDBJ databases">
        <title>PCAP assembly of the Caenorhabditis remanei genome.</title>
        <authorList>
            <consortium name="The Caenorhabditis remanei Sequencing Consortium"/>
            <person name="Wilson R.K."/>
        </authorList>
    </citation>
    <scope>NUCLEOTIDE SEQUENCE [LARGE SCALE GENOMIC DNA]</scope>
    <source>
        <strain evidence="2">PB4641</strain>
    </source>
</reference>
<gene>
    <name evidence="2" type="ORF">CRE_13094</name>
</gene>
<keyword evidence="3" id="KW-1185">Reference proteome</keyword>
<dbReference type="HOGENOM" id="CLU_2485462_0_0_1"/>
<dbReference type="AlphaFoldDB" id="E3NBN9"/>
<feature type="transmembrane region" description="Helical" evidence="1">
    <location>
        <begin position="37"/>
        <end position="59"/>
    </location>
</feature>
<feature type="transmembrane region" description="Helical" evidence="1">
    <location>
        <begin position="7"/>
        <end position="31"/>
    </location>
</feature>
<accession>E3NBN9</accession>
<keyword evidence="1" id="KW-0472">Membrane</keyword>
<name>E3NBN9_CAERE</name>
<dbReference type="InParanoid" id="E3NBN9"/>
<dbReference type="eggNOG" id="KOG3098">
    <property type="taxonomic scope" value="Eukaryota"/>
</dbReference>
<keyword evidence="1" id="KW-1133">Transmembrane helix</keyword>
<evidence type="ECO:0000313" key="2">
    <source>
        <dbReference type="EMBL" id="EFO92052.1"/>
    </source>
</evidence>
<protein>
    <submittedName>
        <fullName evidence="2">Uncharacterized protein</fullName>
    </submittedName>
</protein>
<organism evidence="3">
    <name type="scientific">Caenorhabditis remanei</name>
    <name type="common">Caenorhabditis vulgaris</name>
    <dbReference type="NCBI Taxonomy" id="31234"/>
    <lineage>
        <taxon>Eukaryota</taxon>
        <taxon>Metazoa</taxon>
        <taxon>Ecdysozoa</taxon>
        <taxon>Nematoda</taxon>
        <taxon>Chromadorea</taxon>
        <taxon>Rhabditida</taxon>
        <taxon>Rhabditina</taxon>
        <taxon>Rhabditomorpha</taxon>
        <taxon>Rhabditoidea</taxon>
        <taxon>Rhabditidae</taxon>
        <taxon>Peloderinae</taxon>
        <taxon>Caenorhabditis</taxon>
    </lineage>
</organism>
<proteinExistence type="predicted"/>
<evidence type="ECO:0000313" key="3">
    <source>
        <dbReference type="Proteomes" id="UP000008281"/>
    </source>
</evidence>
<keyword evidence="1" id="KW-0812">Transmembrane</keyword>
<dbReference type="EMBL" id="DS268587">
    <property type="protein sequence ID" value="EFO92052.1"/>
    <property type="molecule type" value="Genomic_DNA"/>
</dbReference>
<dbReference type="Proteomes" id="UP000008281">
    <property type="component" value="Unassembled WGS sequence"/>
</dbReference>
<evidence type="ECO:0000256" key="1">
    <source>
        <dbReference type="SAM" id="Phobius"/>
    </source>
</evidence>
<dbReference type="STRING" id="31234.E3NBN9"/>
<sequence length="87" mass="9601">MESIPDFSISVNTVTYSTNSLCVASCVILFISPYLTITSWILILITFLLAGIAAMFAVLCRTHNNTVAAPIEPLEEEKDEKFTEEKA</sequence>